<protein>
    <recommendedName>
        <fullName evidence="5">AT-hook motif nuclear-localized protein</fullName>
    </recommendedName>
</protein>
<dbReference type="PANTHER" id="PTHR31500:SF18">
    <property type="entry name" value="AT-HOOK MOTIF NUCLEAR-LOCALIZED PROTEIN 3"/>
    <property type="match status" value="1"/>
</dbReference>
<feature type="compositionally biased region" description="Gly residues" evidence="6">
    <location>
        <begin position="297"/>
        <end position="306"/>
    </location>
</feature>
<feature type="transmembrane region" description="Helical" evidence="7">
    <location>
        <begin position="218"/>
        <end position="241"/>
    </location>
</feature>
<dbReference type="GO" id="GO:0003680">
    <property type="term" value="F:minor groove of adenine-thymine-rich DNA binding"/>
    <property type="evidence" value="ECO:0007669"/>
    <property type="project" value="UniProtKB-UniRule"/>
</dbReference>
<dbReference type="PROSITE" id="PS51742">
    <property type="entry name" value="PPC"/>
    <property type="match status" value="1"/>
</dbReference>
<evidence type="ECO:0000256" key="2">
    <source>
        <dbReference type="ARBA" id="ARBA00023125"/>
    </source>
</evidence>
<feature type="domain" description="PPC" evidence="8">
    <location>
        <begin position="122"/>
        <end position="262"/>
    </location>
</feature>
<proteinExistence type="predicted"/>
<evidence type="ECO:0000256" key="4">
    <source>
        <dbReference type="ARBA" id="ARBA00023242"/>
    </source>
</evidence>
<keyword evidence="1 5" id="KW-0805">Transcription regulation</keyword>
<dbReference type="Gene3D" id="3.30.1330.80">
    <property type="entry name" value="Hypothetical protein, similar to alpha- acetolactate decarboxylase, domain 2"/>
    <property type="match status" value="1"/>
</dbReference>
<keyword evidence="4 5" id="KW-0539">Nucleus</keyword>
<dbReference type="Proteomes" id="UP001157006">
    <property type="component" value="Chromosome 1S"/>
</dbReference>
<dbReference type="InterPro" id="IPR005175">
    <property type="entry name" value="PPC_dom"/>
</dbReference>
<feature type="compositionally biased region" description="Polar residues" evidence="6">
    <location>
        <begin position="14"/>
        <end position="35"/>
    </location>
</feature>
<evidence type="ECO:0000256" key="7">
    <source>
        <dbReference type="SAM" id="Phobius"/>
    </source>
</evidence>
<gene>
    <name evidence="9" type="ORF">VFH_I096520</name>
</gene>
<dbReference type="EMBL" id="OX451735">
    <property type="protein sequence ID" value="CAI8593540.1"/>
    <property type="molecule type" value="Genomic_DNA"/>
</dbReference>
<evidence type="ECO:0000256" key="6">
    <source>
        <dbReference type="SAM" id="MobiDB-lite"/>
    </source>
</evidence>
<keyword evidence="7" id="KW-0812">Transmembrane</keyword>
<keyword evidence="7" id="KW-0472">Membrane</keyword>
<reference evidence="9 10" key="1">
    <citation type="submission" date="2023-01" db="EMBL/GenBank/DDBJ databases">
        <authorList>
            <person name="Kreplak J."/>
        </authorList>
    </citation>
    <scope>NUCLEOTIDE SEQUENCE [LARGE SCALE GENOMIC DNA]</scope>
</reference>
<keyword evidence="3 5" id="KW-0804">Transcription</keyword>
<keyword evidence="2 5" id="KW-0238">DNA-binding</keyword>
<dbReference type="InterPro" id="IPR039605">
    <property type="entry name" value="AHL"/>
</dbReference>
<evidence type="ECO:0000313" key="10">
    <source>
        <dbReference type="Proteomes" id="UP001157006"/>
    </source>
</evidence>
<evidence type="ECO:0000256" key="1">
    <source>
        <dbReference type="ARBA" id="ARBA00023015"/>
    </source>
</evidence>
<comment type="function">
    <text evidence="5">Transcription factor that specifically binds AT-rich DNA sequences related to the nuclear matrix attachment regions (MARs).</text>
</comment>
<name>A0AAV0Z4U2_VICFA</name>
<dbReference type="Pfam" id="PF03479">
    <property type="entry name" value="PCC"/>
    <property type="match status" value="1"/>
</dbReference>
<evidence type="ECO:0000256" key="3">
    <source>
        <dbReference type="ARBA" id="ARBA00023163"/>
    </source>
</evidence>
<keyword evidence="7" id="KW-1133">Transmembrane helix</keyword>
<feature type="region of interest" description="Disordered" evidence="6">
    <location>
        <begin position="246"/>
        <end position="268"/>
    </location>
</feature>
<keyword evidence="10" id="KW-1185">Reference proteome</keyword>
<comment type="subcellular location">
    <subcellularLocation>
        <location evidence="5">Nucleus</location>
    </subcellularLocation>
</comment>
<organism evidence="9 10">
    <name type="scientific">Vicia faba</name>
    <name type="common">Broad bean</name>
    <name type="synonym">Faba vulgaris</name>
    <dbReference type="NCBI Taxonomy" id="3906"/>
    <lineage>
        <taxon>Eukaryota</taxon>
        <taxon>Viridiplantae</taxon>
        <taxon>Streptophyta</taxon>
        <taxon>Embryophyta</taxon>
        <taxon>Tracheophyta</taxon>
        <taxon>Spermatophyta</taxon>
        <taxon>Magnoliopsida</taxon>
        <taxon>eudicotyledons</taxon>
        <taxon>Gunneridae</taxon>
        <taxon>Pentapetalae</taxon>
        <taxon>rosids</taxon>
        <taxon>fabids</taxon>
        <taxon>Fabales</taxon>
        <taxon>Fabaceae</taxon>
        <taxon>Papilionoideae</taxon>
        <taxon>50 kb inversion clade</taxon>
        <taxon>NPAAA clade</taxon>
        <taxon>Hologalegina</taxon>
        <taxon>IRL clade</taxon>
        <taxon>Fabeae</taxon>
        <taxon>Vicia</taxon>
    </lineage>
</organism>
<dbReference type="GO" id="GO:0005634">
    <property type="term" value="C:nucleus"/>
    <property type="evidence" value="ECO:0007669"/>
    <property type="project" value="UniProtKB-SubCell"/>
</dbReference>
<dbReference type="SUPFAM" id="SSF117856">
    <property type="entry name" value="AF0104/ALDC/Ptd012-like"/>
    <property type="match status" value="1"/>
</dbReference>
<dbReference type="PANTHER" id="PTHR31500">
    <property type="entry name" value="AT-HOOK MOTIF NUCLEAR-LOCALIZED PROTEIN 9"/>
    <property type="match status" value="1"/>
</dbReference>
<feature type="region of interest" description="Disordered" evidence="6">
    <location>
        <begin position="290"/>
        <end position="321"/>
    </location>
</feature>
<accession>A0AAV0Z4U2</accession>
<sequence length="321" mass="33354">MEEREIFGSGHGVNVNQVPQGFNLGQNQNSLSFSGPTGEVPATLPVIAPGGGGMDMKKKRGRPRKTESGSKPALSPMPISASIPLTGDFSGWKSGGGKPFEAIKKPLKLNDFDEDDRTAPPSSSFKTHVLTVNSGEDLSMKIMSLSQQENHTISILTATGTISNVTLRQSDACGGTSTYEGVFEILSLSGSFVPTENGLTKSRAGRMSVSLAGPNGRVFGGALAGLLVAAGSVQVVVASFLPDNQKPKKQRIDHMSPTAPPTSTHINNHASEELKTDLGGMKPIMSPAGFNFASFGNGQGSNGQGSGNSSSSGDDDEHVQP</sequence>
<comment type="domain">
    <text evidence="5">The PPC domain mediates interactions between AHL proteins.</text>
</comment>
<evidence type="ECO:0000256" key="5">
    <source>
        <dbReference type="RuleBase" id="RU367031"/>
    </source>
</evidence>
<dbReference type="CDD" id="cd11378">
    <property type="entry name" value="DUF296"/>
    <property type="match status" value="1"/>
</dbReference>
<evidence type="ECO:0000313" key="9">
    <source>
        <dbReference type="EMBL" id="CAI8593540.1"/>
    </source>
</evidence>
<feature type="region of interest" description="Disordered" evidence="6">
    <location>
        <begin position="1"/>
        <end position="80"/>
    </location>
</feature>
<dbReference type="AlphaFoldDB" id="A0AAV0Z4U2"/>
<evidence type="ECO:0000259" key="8">
    <source>
        <dbReference type="PROSITE" id="PS51742"/>
    </source>
</evidence>